<protein>
    <submittedName>
        <fullName evidence="1">Uncharacterized protein</fullName>
    </submittedName>
</protein>
<name>A0A427AYI1_ENSVE</name>
<sequence>MVVEGQQGAKNTALIPSIRTLQDSKLGLTFVGDRPLFELYKSSSLLGNQTQWLK</sequence>
<reference evidence="1 2" key="1">
    <citation type="journal article" date="2014" name="Agronomy (Basel)">
        <title>A Draft Genome Sequence for Ensete ventricosum, the Drought-Tolerant Tree Against Hunger.</title>
        <authorList>
            <person name="Harrison J."/>
            <person name="Moore K.A."/>
            <person name="Paszkiewicz K."/>
            <person name="Jones T."/>
            <person name="Grant M."/>
            <person name="Ambacheew D."/>
            <person name="Muzemil S."/>
            <person name="Studholme D.J."/>
        </authorList>
    </citation>
    <scope>NUCLEOTIDE SEQUENCE [LARGE SCALE GENOMIC DNA]</scope>
</reference>
<gene>
    <name evidence="1" type="ORF">B296_00005482</name>
</gene>
<organism evidence="1 2">
    <name type="scientific">Ensete ventricosum</name>
    <name type="common">Abyssinian banana</name>
    <name type="synonym">Musa ensete</name>
    <dbReference type="NCBI Taxonomy" id="4639"/>
    <lineage>
        <taxon>Eukaryota</taxon>
        <taxon>Viridiplantae</taxon>
        <taxon>Streptophyta</taxon>
        <taxon>Embryophyta</taxon>
        <taxon>Tracheophyta</taxon>
        <taxon>Spermatophyta</taxon>
        <taxon>Magnoliopsida</taxon>
        <taxon>Liliopsida</taxon>
        <taxon>Zingiberales</taxon>
        <taxon>Musaceae</taxon>
        <taxon>Ensete</taxon>
    </lineage>
</organism>
<comment type="caution">
    <text evidence="1">The sequence shown here is derived from an EMBL/GenBank/DDBJ whole genome shotgun (WGS) entry which is preliminary data.</text>
</comment>
<dbReference type="Proteomes" id="UP000287651">
    <property type="component" value="Unassembled WGS sequence"/>
</dbReference>
<proteinExistence type="predicted"/>
<evidence type="ECO:0000313" key="1">
    <source>
        <dbReference type="EMBL" id="RRT81303.1"/>
    </source>
</evidence>
<dbReference type="AlphaFoldDB" id="A0A427AYI1"/>
<evidence type="ECO:0000313" key="2">
    <source>
        <dbReference type="Proteomes" id="UP000287651"/>
    </source>
</evidence>
<dbReference type="EMBL" id="AMZH03000943">
    <property type="protein sequence ID" value="RRT81303.1"/>
    <property type="molecule type" value="Genomic_DNA"/>
</dbReference>
<accession>A0A427AYI1</accession>